<evidence type="ECO:0000256" key="1">
    <source>
        <dbReference type="ARBA" id="ARBA00004651"/>
    </source>
</evidence>
<dbReference type="InterPro" id="IPR051449">
    <property type="entry name" value="ABC-2_transporter_component"/>
</dbReference>
<name>A0A223I094_THETR</name>
<evidence type="ECO:0000256" key="4">
    <source>
        <dbReference type="ARBA" id="ARBA00022989"/>
    </source>
</evidence>
<evidence type="ECO:0000313" key="7">
    <source>
        <dbReference type="Proteomes" id="UP000214975"/>
    </source>
</evidence>
<keyword evidence="2" id="KW-1003">Cell membrane</keyword>
<dbReference type="EMBL" id="CP016893">
    <property type="protein sequence ID" value="AST58166.1"/>
    <property type="molecule type" value="Genomic_DNA"/>
</dbReference>
<dbReference type="PANTHER" id="PTHR30294">
    <property type="entry name" value="MEMBRANE COMPONENT OF ABC TRANSPORTER YHHJ-RELATED"/>
    <property type="match status" value="1"/>
</dbReference>
<evidence type="ECO:0000313" key="6">
    <source>
        <dbReference type="EMBL" id="AST58166.1"/>
    </source>
</evidence>
<evidence type="ECO:0000256" key="2">
    <source>
        <dbReference type="ARBA" id="ARBA00022475"/>
    </source>
</evidence>
<keyword evidence="4" id="KW-1133">Transmembrane helix</keyword>
<dbReference type="GO" id="GO:0005886">
    <property type="term" value="C:plasma membrane"/>
    <property type="evidence" value="ECO:0007669"/>
    <property type="project" value="UniProtKB-SubCell"/>
</dbReference>
<keyword evidence="5" id="KW-0472">Membrane</keyword>
<proteinExistence type="predicted"/>
<evidence type="ECO:0000256" key="5">
    <source>
        <dbReference type="ARBA" id="ARBA00023136"/>
    </source>
</evidence>
<sequence length="235" mass="26576">MKILTIYKRELKSYFLSPLAYVLVGFLLLISGYFFATFVLSTQYALMSPVFSNMVFVFMFISPILTMRLISEEMKNGTDQLLMTSPLKITDMVLGKYFASLTVYALSLVISLIYPLYLKIYSTPDFGPILTGYIGTFLMGAAFIAIGIFASSLTENQLIAGVIGFSILLLFWIISWLGDVFQGTAKTIVENLSLLQRFNNFQNGVLSLNDIVFYLSVIIFFVFVTIMVVDKRRWS</sequence>
<gene>
    <name evidence="6" type="ORF">Thert_02243</name>
</gene>
<comment type="subcellular location">
    <subcellularLocation>
        <location evidence="1">Cell membrane</location>
        <topology evidence="1">Multi-pass membrane protein</topology>
    </subcellularLocation>
</comment>
<dbReference type="PANTHER" id="PTHR30294:SF29">
    <property type="entry name" value="MULTIDRUG ABC TRANSPORTER PERMEASE YBHS-RELATED"/>
    <property type="match status" value="1"/>
</dbReference>
<organism evidence="6 7">
    <name type="scientific">Thermoanaerobacterium thermosaccharolyticum</name>
    <name type="common">Clostridium thermosaccharolyticum</name>
    <dbReference type="NCBI Taxonomy" id="1517"/>
    <lineage>
        <taxon>Bacteria</taxon>
        <taxon>Bacillati</taxon>
        <taxon>Bacillota</taxon>
        <taxon>Clostridia</taxon>
        <taxon>Thermoanaerobacterales</taxon>
        <taxon>Thermoanaerobacteraceae</taxon>
        <taxon>Thermoanaerobacterium</taxon>
    </lineage>
</organism>
<dbReference type="InterPro" id="IPR013525">
    <property type="entry name" value="ABC2_TM"/>
</dbReference>
<dbReference type="Pfam" id="PF12698">
    <property type="entry name" value="ABC2_membrane_3"/>
    <property type="match status" value="1"/>
</dbReference>
<dbReference type="AlphaFoldDB" id="A0A223I094"/>
<dbReference type="GO" id="GO:0140359">
    <property type="term" value="F:ABC-type transporter activity"/>
    <property type="evidence" value="ECO:0007669"/>
    <property type="project" value="InterPro"/>
</dbReference>
<protein>
    <submittedName>
        <fullName evidence="6">ABC-2 type transporter</fullName>
    </submittedName>
</protein>
<evidence type="ECO:0000256" key="3">
    <source>
        <dbReference type="ARBA" id="ARBA00022692"/>
    </source>
</evidence>
<accession>A0A223I094</accession>
<reference evidence="6 7" key="1">
    <citation type="submission" date="2016-08" db="EMBL/GenBank/DDBJ databases">
        <title>A novel genetic cassette of butanologenic Thermoanaerobacterium thermosaccharolyticum that directly convert cellulose to butanol.</title>
        <authorList>
            <person name="Li T."/>
            <person name="He J."/>
        </authorList>
    </citation>
    <scope>NUCLEOTIDE SEQUENCE [LARGE SCALE GENOMIC DNA]</scope>
    <source>
        <strain evidence="6 7">TG57</strain>
    </source>
</reference>
<keyword evidence="3" id="KW-0812">Transmembrane</keyword>
<dbReference type="Proteomes" id="UP000214975">
    <property type="component" value="Chromosome"/>
</dbReference>
<dbReference type="RefSeq" id="WP_094397591.1">
    <property type="nucleotide sequence ID" value="NZ_CP016893.1"/>
</dbReference>